<dbReference type="InterPro" id="IPR037923">
    <property type="entry name" value="HTH-like"/>
</dbReference>
<feature type="domain" description="HTH araC/xylS-type" evidence="5">
    <location>
        <begin position="179"/>
        <end position="277"/>
    </location>
</feature>
<dbReference type="RefSeq" id="WP_099519633.1">
    <property type="nucleotide sequence ID" value="NZ_CP016808.1"/>
</dbReference>
<accession>A0A1B2DLB1</accession>
<sequence>MRTYYQLPEPAAGHYVCYPDSVGRYNDFPQHNERRAAGAITAYNLHIVCSGSGYVMKEGQRVSLKAGEGFLYPRGAYQHYGTDPEQPWDVRWVHFMVPMELMLLRAADVSSVWLFAVSQASLARFIELTEEMYELCGSFETRHEPRMSALLYELLAELAHNSERLEHDALPLMTKNAIREAADLIRGTSGQAWTLPEMAALCGYSPYYFLRLFRQVMGRTPQQYLTACRIAAAKSLLVATKLPVSEIASRTGFSQSSYFIRVFRKAENVSPKAYREMYS</sequence>
<dbReference type="EMBL" id="CP016808">
    <property type="protein sequence ID" value="ANY68496.1"/>
    <property type="molecule type" value="Genomic_DNA"/>
</dbReference>
<dbReference type="InterPro" id="IPR009057">
    <property type="entry name" value="Homeodomain-like_sf"/>
</dbReference>
<reference evidence="6" key="1">
    <citation type="submission" date="2016-08" db="EMBL/GenBank/DDBJ databases">
        <title>Complete Genome Seqeunce of Paenibacillus sp. BIHB 4019 from tea rhizoplane.</title>
        <authorList>
            <person name="Thakur R."/>
            <person name="Swarnkar M.K."/>
            <person name="Gulati A."/>
        </authorList>
    </citation>
    <scope>NUCLEOTIDE SEQUENCE [LARGE SCALE GENOMIC DNA]</scope>
    <source>
        <strain evidence="6">BIHB4019</strain>
    </source>
</reference>
<dbReference type="SUPFAM" id="SSF51215">
    <property type="entry name" value="Regulatory protein AraC"/>
    <property type="match status" value="1"/>
</dbReference>
<gene>
    <name evidence="6" type="ORF">BBD42_19970</name>
</gene>
<dbReference type="SMART" id="SM00342">
    <property type="entry name" value="HTH_ARAC"/>
    <property type="match status" value="1"/>
</dbReference>
<evidence type="ECO:0000256" key="4">
    <source>
        <dbReference type="ARBA" id="ARBA00023163"/>
    </source>
</evidence>
<evidence type="ECO:0000256" key="2">
    <source>
        <dbReference type="ARBA" id="ARBA00023125"/>
    </source>
</evidence>
<dbReference type="InterPro" id="IPR050204">
    <property type="entry name" value="AraC_XylS_family_regulators"/>
</dbReference>
<dbReference type="InterPro" id="IPR018062">
    <property type="entry name" value="HTH_AraC-typ_CS"/>
</dbReference>
<dbReference type="Gene3D" id="2.60.120.280">
    <property type="entry name" value="Regulatory protein AraC"/>
    <property type="match status" value="1"/>
</dbReference>
<dbReference type="PANTHER" id="PTHR46796:SF7">
    <property type="entry name" value="ARAC FAMILY TRANSCRIPTIONAL REGULATOR"/>
    <property type="match status" value="1"/>
</dbReference>
<evidence type="ECO:0000259" key="5">
    <source>
        <dbReference type="PROSITE" id="PS01124"/>
    </source>
</evidence>
<evidence type="ECO:0000256" key="3">
    <source>
        <dbReference type="ARBA" id="ARBA00023159"/>
    </source>
</evidence>
<keyword evidence="1" id="KW-0805">Transcription regulation</keyword>
<dbReference type="PROSITE" id="PS00041">
    <property type="entry name" value="HTH_ARAC_FAMILY_1"/>
    <property type="match status" value="1"/>
</dbReference>
<keyword evidence="4" id="KW-0804">Transcription</keyword>
<dbReference type="SUPFAM" id="SSF46689">
    <property type="entry name" value="Homeodomain-like"/>
    <property type="match status" value="2"/>
</dbReference>
<dbReference type="GO" id="GO:0003700">
    <property type="term" value="F:DNA-binding transcription factor activity"/>
    <property type="evidence" value="ECO:0007669"/>
    <property type="project" value="InterPro"/>
</dbReference>
<dbReference type="Gene3D" id="1.10.10.60">
    <property type="entry name" value="Homeodomain-like"/>
    <property type="match status" value="2"/>
</dbReference>
<organism evidence="6">
    <name type="scientific">Paenibacillus sp. BIHB 4019</name>
    <dbReference type="NCBI Taxonomy" id="1870819"/>
    <lineage>
        <taxon>Bacteria</taxon>
        <taxon>Bacillati</taxon>
        <taxon>Bacillota</taxon>
        <taxon>Bacilli</taxon>
        <taxon>Bacillales</taxon>
        <taxon>Paenibacillaceae</taxon>
        <taxon>Paenibacillus</taxon>
    </lineage>
</organism>
<keyword evidence="2" id="KW-0238">DNA-binding</keyword>
<dbReference type="InterPro" id="IPR018060">
    <property type="entry name" value="HTH_AraC"/>
</dbReference>
<dbReference type="PRINTS" id="PR00032">
    <property type="entry name" value="HTHARAC"/>
</dbReference>
<proteinExistence type="predicted"/>
<dbReference type="InterPro" id="IPR020449">
    <property type="entry name" value="Tscrpt_reg_AraC-type_HTH"/>
</dbReference>
<dbReference type="AlphaFoldDB" id="A0A1B2DLB1"/>
<dbReference type="Pfam" id="PF12833">
    <property type="entry name" value="HTH_18"/>
    <property type="match status" value="1"/>
</dbReference>
<keyword evidence="3" id="KW-0010">Activator</keyword>
<evidence type="ECO:0000256" key="1">
    <source>
        <dbReference type="ARBA" id="ARBA00023015"/>
    </source>
</evidence>
<dbReference type="InterPro" id="IPR003313">
    <property type="entry name" value="AraC-bd"/>
</dbReference>
<dbReference type="Pfam" id="PF02311">
    <property type="entry name" value="AraC_binding"/>
    <property type="match status" value="1"/>
</dbReference>
<protein>
    <recommendedName>
        <fullName evidence="5">HTH araC/xylS-type domain-containing protein</fullName>
    </recommendedName>
</protein>
<dbReference type="GO" id="GO:0043565">
    <property type="term" value="F:sequence-specific DNA binding"/>
    <property type="evidence" value="ECO:0007669"/>
    <property type="project" value="InterPro"/>
</dbReference>
<dbReference type="PROSITE" id="PS01124">
    <property type="entry name" value="HTH_ARAC_FAMILY_2"/>
    <property type="match status" value="1"/>
</dbReference>
<evidence type="ECO:0000313" key="6">
    <source>
        <dbReference type="EMBL" id="ANY68496.1"/>
    </source>
</evidence>
<name>A0A1B2DLB1_9BACL</name>
<dbReference type="PANTHER" id="PTHR46796">
    <property type="entry name" value="HTH-TYPE TRANSCRIPTIONAL ACTIVATOR RHAS-RELATED"/>
    <property type="match status" value="1"/>
</dbReference>